<dbReference type="Proteomes" id="UP000821865">
    <property type="component" value="Chromosome 9"/>
</dbReference>
<proteinExistence type="predicted"/>
<sequence>MKALKRKLKAEVSLDMVDIGECSLHKVHNAFTAGLYSFWSEIESIVSDIYQYFKYATRHADMALRKQSLGLAQLQSMRHVDSRWLILLPSANRVLNYYDALKSFFLKSAKPRSSASLRHNRLASEFADTTLPATLLFVKNAAQIFEKFQTLFESKDPLLHIIYD</sequence>
<protein>
    <submittedName>
        <fullName evidence="1">Uncharacterized protein</fullName>
    </submittedName>
</protein>
<organism evidence="1 2">
    <name type="scientific">Dermacentor silvarum</name>
    <name type="common">Tick</name>
    <dbReference type="NCBI Taxonomy" id="543639"/>
    <lineage>
        <taxon>Eukaryota</taxon>
        <taxon>Metazoa</taxon>
        <taxon>Ecdysozoa</taxon>
        <taxon>Arthropoda</taxon>
        <taxon>Chelicerata</taxon>
        <taxon>Arachnida</taxon>
        <taxon>Acari</taxon>
        <taxon>Parasitiformes</taxon>
        <taxon>Ixodida</taxon>
        <taxon>Ixodoidea</taxon>
        <taxon>Ixodidae</taxon>
        <taxon>Rhipicephalinae</taxon>
        <taxon>Dermacentor</taxon>
    </lineage>
</organism>
<evidence type="ECO:0000313" key="1">
    <source>
        <dbReference type="EMBL" id="KAH7934105.1"/>
    </source>
</evidence>
<keyword evidence="2" id="KW-1185">Reference proteome</keyword>
<gene>
    <name evidence="1" type="ORF">HPB49_021586</name>
</gene>
<evidence type="ECO:0000313" key="2">
    <source>
        <dbReference type="Proteomes" id="UP000821865"/>
    </source>
</evidence>
<reference evidence="1" key="1">
    <citation type="submission" date="2020-05" db="EMBL/GenBank/DDBJ databases">
        <title>Large-scale comparative analyses of tick genomes elucidate their genetic diversity and vector capacities.</title>
        <authorList>
            <person name="Jia N."/>
            <person name="Wang J."/>
            <person name="Shi W."/>
            <person name="Du L."/>
            <person name="Sun Y."/>
            <person name="Zhan W."/>
            <person name="Jiang J."/>
            <person name="Wang Q."/>
            <person name="Zhang B."/>
            <person name="Ji P."/>
            <person name="Sakyi L.B."/>
            <person name="Cui X."/>
            <person name="Yuan T."/>
            <person name="Jiang B."/>
            <person name="Yang W."/>
            <person name="Lam T.T.-Y."/>
            <person name="Chang Q."/>
            <person name="Ding S."/>
            <person name="Wang X."/>
            <person name="Zhu J."/>
            <person name="Ruan X."/>
            <person name="Zhao L."/>
            <person name="Wei J."/>
            <person name="Que T."/>
            <person name="Du C."/>
            <person name="Cheng J."/>
            <person name="Dai P."/>
            <person name="Han X."/>
            <person name="Huang E."/>
            <person name="Gao Y."/>
            <person name="Liu J."/>
            <person name="Shao H."/>
            <person name="Ye R."/>
            <person name="Li L."/>
            <person name="Wei W."/>
            <person name="Wang X."/>
            <person name="Wang C."/>
            <person name="Yang T."/>
            <person name="Huo Q."/>
            <person name="Li W."/>
            <person name="Guo W."/>
            <person name="Chen H."/>
            <person name="Zhou L."/>
            <person name="Ni X."/>
            <person name="Tian J."/>
            <person name="Zhou Y."/>
            <person name="Sheng Y."/>
            <person name="Liu T."/>
            <person name="Pan Y."/>
            <person name="Xia L."/>
            <person name="Li J."/>
            <person name="Zhao F."/>
            <person name="Cao W."/>
        </authorList>
    </citation>
    <scope>NUCLEOTIDE SEQUENCE</scope>
    <source>
        <strain evidence="1">Dsil-2018</strain>
    </source>
</reference>
<comment type="caution">
    <text evidence="1">The sequence shown here is derived from an EMBL/GenBank/DDBJ whole genome shotgun (WGS) entry which is preliminary data.</text>
</comment>
<accession>A0ACB8C5L8</accession>
<name>A0ACB8C5L8_DERSI</name>
<dbReference type="EMBL" id="CM023478">
    <property type="protein sequence ID" value="KAH7934105.1"/>
    <property type="molecule type" value="Genomic_DNA"/>
</dbReference>